<name>A0A0A8ZHF1_ARUDO</name>
<reference evidence="1" key="2">
    <citation type="journal article" date="2015" name="Data Brief">
        <title>Shoot transcriptome of the giant reed, Arundo donax.</title>
        <authorList>
            <person name="Barrero R.A."/>
            <person name="Guerrero F.D."/>
            <person name="Moolhuijzen P."/>
            <person name="Goolsby J.A."/>
            <person name="Tidwell J."/>
            <person name="Bellgard S.E."/>
            <person name="Bellgard M.I."/>
        </authorList>
    </citation>
    <scope>NUCLEOTIDE SEQUENCE</scope>
    <source>
        <tissue evidence="1">Shoot tissue taken approximately 20 cm above the soil surface</tissue>
    </source>
</reference>
<sequence>MFCADSRRVEPIVWDQLTHLRNLLR</sequence>
<proteinExistence type="predicted"/>
<evidence type="ECO:0000313" key="1">
    <source>
        <dbReference type="EMBL" id="JAD38839.1"/>
    </source>
</evidence>
<dbReference type="EMBL" id="GBRH01259056">
    <property type="protein sequence ID" value="JAD38839.1"/>
    <property type="molecule type" value="Transcribed_RNA"/>
</dbReference>
<protein>
    <submittedName>
        <fullName evidence="1">Uncharacterized protein</fullName>
    </submittedName>
</protein>
<dbReference type="AlphaFoldDB" id="A0A0A8ZHF1"/>
<reference evidence="1" key="1">
    <citation type="submission" date="2014-09" db="EMBL/GenBank/DDBJ databases">
        <authorList>
            <person name="Magalhaes I.L.F."/>
            <person name="Oliveira U."/>
            <person name="Santos F.R."/>
            <person name="Vidigal T.H.D.A."/>
            <person name="Brescovit A.D."/>
            <person name="Santos A.J."/>
        </authorList>
    </citation>
    <scope>NUCLEOTIDE SEQUENCE</scope>
    <source>
        <tissue evidence="1">Shoot tissue taken approximately 20 cm above the soil surface</tissue>
    </source>
</reference>
<accession>A0A0A8ZHF1</accession>
<organism evidence="1">
    <name type="scientific">Arundo donax</name>
    <name type="common">Giant reed</name>
    <name type="synonym">Donax arundinaceus</name>
    <dbReference type="NCBI Taxonomy" id="35708"/>
    <lineage>
        <taxon>Eukaryota</taxon>
        <taxon>Viridiplantae</taxon>
        <taxon>Streptophyta</taxon>
        <taxon>Embryophyta</taxon>
        <taxon>Tracheophyta</taxon>
        <taxon>Spermatophyta</taxon>
        <taxon>Magnoliopsida</taxon>
        <taxon>Liliopsida</taxon>
        <taxon>Poales</taxon>
        <taxon>Poaceae</taxon>
        <taxon>PACMAD clade</taxon>
        <taxon>Arundinoideae</taxon>
        <taxon>Arundineae</taxon>
        <taxon>Arundo</taxon>
    </lineage>
</organism>